<keyword evidence="12 13" id="KW-1006">Bacterial flagellum protein export</keyword>
<organism evidence="14 15">
    <name type="scientific">Oleiagrimonas citrea</name>
    <dbReference type="NCBI Taxonomy" id="1665687"/>
    <lineage>
        <taxon>Bacteria</taxon>
        <taxon>Pseudomonadati</taxon>
        <taxon>Pseudomonadota</taxon>
        <taxon>Gammaproteobacteria</taxon>
        <taxon>Lysobacterales</taxon>
        <taxon>Rhodanobacteraceae</taxon>
        <taxon>Oleiagrimonas</taxon>
    </lineage>
</organism>
<keyword evidence="14" id="KW-0969">Cilium</keyword>
<comment type="similarity">
    <text evidence="2 13">Belongs to the FliP/MopC/SpaP family.</text>
</comment>
<evidence type="ECO:0000256" key="12">
    <source>
        <dbReference type="ARBA" id="ARBA00023225"/>
    </source>
</evidence>
<evidence type="ECO:0000256" key="3">
    <source>
        <dbReference type="ARBA" id="ARBA00021714"/>
    </source>
</evidence>
<keyword evidence="8 13" id="KW-0653">Protein transport</keyword>
<keyword evidence="7 13" id="KW-1005">Bacterial flagellum biogenesis</keyword>
<dbReference type="GO" id="GO:0044781">
    <property type="term" value="P:bacterial-type flagellum organization"/>
    <property type="evidence" value="ECO:0007669"/>
    <property type="project" value="UniProtKB-UniRule"/>
</dbReference>
<evidence type="ECO:0000313" key="15">
    <source>
        <dbReference type="Proteomes" id="UP000541636"/>
    </source>
</evidence>
<evidence type="ECO:0000256" key="8">
    <source>
        <dbReference type="ARBA" id="ARBA00022927"/>
    </source>
</evidence>
<dbReference type="NCBIfam" id="TIGR01103">
    <property type="entry name" value="fliP"/>
    <property type="match status" value="1"/>
</dbReference>
<dbReference type="GO" id="GO:0005886">
    <property type="term" value="C:plasma membrane"/>
    <property type="evidence" value="ECO:0007669"/>
    <property type="project" value="UniProtKB-SubCell"/>
</dbReference>
<comment type="subcellular location">
    <subcellularLocation>
        <location evidence="13">Cell membrane</location>
        <topology evidence="13">Multi-pass membrane protein</topology>
    </subcellularLocation>
    <subcellularLocation>
        <location evidence="13">Bacterial flagellum basal body</location>
    </subcellularLocation>
</comment>
<keyword evidence="9 13" id="KW-1133">Transmembrane helix</keyword>
<comment type="caution">
    <text evidence="14">The sequence shown here is derived from an EMBL/GenBank/DDBJ whole genome shotgun (WGS) entry which is preliminary data.</text>
</comment>
<reference evidence="14 15" key="1">
    <citation type="journal article" date="2017" name="Int. J. Syst. Evol. Microbiol.">
        <title>Oleiagrimonas citrea sp. nov., a marine bacterium isolated from tidal flat sediment and emended description of the genus Oleiagrimonas Fang et al. 2015 and Oleiagrimonas soli.</title>
        <authorList>
            <person name="Yang S.H."/>
            <person name="Seo H.S."/>
            <person name="Seong C.N."/>
            <person name="Kwon K.K."/>
        </authorList>
    </citation>
    <scope>NUCLEOTIDE SEQUENCE [LARGE SCALE GENOMIC DNA]</scope>
    <source>
        <strain evidence="14 15">MEBiC09124</strain>
    </source>
</reference>
<dbReference type="Proteomes" id="UP000541636">
    <property type="component" value="Unassembled WGS sequence"/>
</dbReference>
<sequence length="249" mass="27161">MRIDRRLFLLILGIVLLCCVCPVALADPLQDALTRAAGDDYSSILRSFLLLTALSFLPMALISVTSFTRIAVVLSLVRRSLGLQQTPPNAVLIALALFLTLFTMMPVFSVAKTTALDPYLAHKLPAAAAVKEGFKPFKTFMIRQTREADLLAVVKMAGKSPPRTMDDVTALELVPAFMLSELRTAFQIGFVIFLPFLLIDLVVAAILMALGMIMVPPATISLPLKILLFLLINGWTLIAQALLAGYHVH</sequence>
<keyword evidence="11" id="KW-0975">Bacterial flagellum</keyword>
<evidence type="ECO:0000256" key="1">
    <source>
        <dbReference type="ARBA" id="ARBA00003663"/>
    </source>
</evidence>
<gene>
    <name evidence="13 14" type="primary">fliP</name>
    <name evidence="14" type="ORF">HF690_08725</name>
</gene>
<keyword evidence="14" id="KW-0282">Flagellum</keyword>
<evidence type="ECO:0000256" key="10">
    <source>
        <dbReference type="ARBA" id="ARBA00023136"/>
    </source>
</evidence>
<evidence type="ECO:0000256" key="13">
    <source>
        <dbReference type="RuleBase" id="RU362069"/>
    </source>
</evidence>
<dbReference type="PRINTS" id="PR01302">
    <property type="entry name" value="TYPE3IMPPROT"/>
</dbReference>
<dbReference type="PRINTS" id="PR00951">
    <property type="entry name" value="FLGBIOSNFLIP"/>
</dbReference>
<dbReference type="GO" id="GO:0009306">
    <property type="term" value="P:protein secretion"/>
    <property type="evidence" value="ECO:0007669"/>
    <property type="project" value="UniProtKB-UniRule"/>
</dbReference>
<keyword evidence="4 13" id="KW-0813">Transport</keyword>
<dbReference type="InterPro" id="IPR005838">
    <property type="entry name" value="T3SS_IM_P"/>
</dbReference>
<evidence type="ECO:0000256" key="7">
    <source>
        <dbReference type="ARBA" id="ARBA00022795"/>
    </source>
</evidence>
<proteinExistence type="inferred from homology"/>
<evidence type="ECO:0000256" key="4">
    <source>
        <dbReference type="ARBA" id="ARBA00022448"/>
    </source>
</evidence>
<dbReference type="AlphaFoldDB" id="A0A846ZNK1"/>
<dbReference type="NCBIfam" id="NF009438">
    <property type="entry name" value="PRK12797.1"/>
    <property type="match status" value="1"/>
</dbReference>
<dbReference type="GO" id="GO:0009425">
    <property type="term" value="C:bacterial-type flagellum basal body"/>
    <property type="evidence" value="ECO:0007669"/>
    <property type="project" value="UniProtKB-SubCell"/>
</dbReference>
<keyword evidence="6 13" id="KW-0812">Transmembrane</keyword>
<feature type="transmembrane region" description="Helical" evidence="13">
    <location>
        <begin position="188"/>
        <end position="215"/>
    </location>
</feature>
<dbReference type="PROSITE" id="PS01060">
    <property type="entry name" value="FLIP_1"/>
    <property type="match status" value="1"/>
</dbReference>
<dbReference type="InterPro" id="IPR005837">
    <property type="entry name" value="FliP"/>
</dbReference>
<dbReference type="RefSeq" id="WP_168609172.1">
    <property type="nucleotide sequence ID" value="NZ_JAAZQD010000003.1"/>
</dbReference>
<protein>
    <recommendedName>
        <fullName evidence="3 13">Flagellar biosynthetic protein FliP</fullName>
    </recommendedName>
</protein>
<comment type="function">
    <text evidence="1 13">Plays a role in the flagellum-specific transport system.</text>
</comment>
<evidence type="ECO:0000256" key="5">
    <source>
        <dbReference type="ARBA" id="ARBA00022475"/>
    </source>
</evidence>
<evidence type="ECO:0000256" key="6">
    <source>
        <dbReference type="ARBA" id="ARBA00022692"/>
    </source>
</evidence>
<dbReference type="Pfam" id="PF00813">
    <property type="entry name" value="FliP"/>
    <property type="match status" value="1"/>
</dbReference>
<keyword evidence="14" id="KW-0966">Cell projection</keyword>
<feature type="transmembrane region" description="Helical" evidence="13">
    <location>
        <begin position="50"/>
        <end position="77"/>
    </location>
</feature>
<name>A0A846ZNK1_9GAMM</name>
<feature type="transmembrane region" description="Helical" evidence="13">
    <location>
        <begin position="89"/>
        <end position="111"/>
    </location>
</feature>
<keyword evidence="5 13" id="KW-1003">Cell membrane</keyword>
<feature type="transmembrane region" description="Helical" evidence="13">
    <location>
        <begin position="227"/>
        <end position="248"/>
    </location>
</feature>
<keyword evidence="10 13" id="KW-0472">Membrane</keyword>
<keyword evidence="15" id="KW-1185">Reference proteome</keyword>
<evidence type="ECO:0000256" key="2">
    <source>
        <dbReference type="ARBA" id="ARBA00006257"/>
    </source>
</evidence>
<dbReference type="PANTHER" id="PTHR30587:SF0">
    <property type="entry name" value="FLAGELLAR BIOSYNTHETIC PROTEIN FLIP"/>
    <property type="match status" value="1"/>
</dbReference>
<evidence type="ECO:0000256" key="11">
    <source>
        <dbReference type="ARBA" id="ARBA00023143"/>
    </source>
</evidence>
<dbReference type="PANTHER" id="PTHR30587">
    <property type="entry name" value="FLAGELLAR BIOSYNTHETIC PROTEIN FLIP"/>
    <property type="match status" value="1"/>
</dbReference>
<dbReference type="PROSITE" id="PS01061">
    <property type="entry name" value="FLIP_2"/>
    <property type="match status" value="1"/>
</dbReference>
<dbReference type="EMBL" id="JAAZQD010000003">
    <property type="protein sequence ID" value="NKZ39033.1"/>
    <property type="molecule type" value="Genomic_DNA"/>
</dbReference>
<accession>A0A846ZNK1</accession>
<evidence type="ECO:0000256" key="9">
    <source>
        <dbReference type="ARBA" id="ARBA00022989"/>
    </source>
</evidence>
<evidence type="ECO:0000313" key="14">
    <source>
        <dbReference type="EMBL" id="NKZ39033.1"/>
    </source>
</evidence>